<dbReference type="AlphaFoldDB" id="A0A154VNJ7"/>
<evidence type="ECO:0000256" key="1">
    <source>
        <dbReference type="ARBA" id="ARBA00023015"/>
    </source>
</evidence>
<protein>
    <recommendedName>
        <fullName evidence="4">HTH araC/xylS-type domain-containing protein</fullName>
    </recommendedName>
</protein>
<evidence type="ECO:0000256" key="2">
    <source>
        <dbReference type="ARBA" id="ARBA00023125"/>
    </source>
</evidence>
<dbReference type="PROSITE" id="PS01124">
    <property type="entry name" value="HTH_ARAC_FAMILY_2"/>
    <property type="match status" value="1"/>
</dbReference>
<dbReference type="PANTHER" id="PTHR46796">
    <property type="entry name" value="HTH-TYPE TRANSCRIPTIONAL ACTIVATOR RHAS-RELATED"/>
    <property type="match status" value="1"/>
</dbReference>
<sequence>MSLMPRIQQETTRQTLLAQGDGWSVSDVVCRSGPEDAPYEEQHGPTVVAAVLSGNFLYRSTHGTALMAAGSLMLGNAGACYRCSHEHGVGDRCIAFHFAPDFMEEMARDLPGLRRRDFPLHRLPPVPALAPLVASAGRALERPGDMEGLALRMAGAALRLSRTDAPIPLESRGLARIADAVALIEARYAEPLSVAEIAREVGLSRYHFLRLFAATMNVTPYQYLIGRRLRAAAALLPDRSRTVLDIALSVGFGDLSEFTRRFRRVFGKTPSDFRNR</sequence>
<dbReference type="InterPro" id="IPR020449">
    <property type="entry name" value="Tscrpt_reg_AraC-type_HTH"/>
</dbReference>
<gene>
    <name evidence="5" type="ORF">AUP43_13465</name>
</gene>
<dbReference type="Gene3D" id="1.10.10.60">
    <property type="entry name" value="Homeodomain-like"/>
    <property type="match status" value="2"/>
</dbReference>
<feature type="domain" description="HTH araC/xylS-type" evidence="4">
    <location>
        <begin position="178"/>
        <end position="276"/>
    </location>
</feature>
<evidence type="ECO:0000313" key="5">
    <source>
        <dbReference type="EMBL" id="KZD02840.1"/>
    </source>
</evidence>
<keyword evidence="1" id="KW-0805">Transcription regulation</keyword>
<reference evidence="5 6" key="1">
    <citation type="submission" date="2015-12" db="EMBL/GenBank/DDBJ databases">
        <title>Genome sequence of Oceanibaculum pacificum MCCC 1A02656.</title>
        <authorList>
            <person name="Lu L."/>
            <person name="Lai Q."/>
            <person name="Shao Z."/>
            <person name="Qian P."/>
        </authorList>
    </citation>
    <scope>NUCLEOTIDE SEQUENCE [LARGE SCALE GENOMIC DNA]</scope>
    <source>
        <strain evidence="5 6">MCCC 1A02656</strain>
    </source>
</reference>
<keyword evidence="3" id="KW-0804">Transcription</keyword>
<dbReference type="PRINTS" id="PR00032">
    <property type="entry name" value="HTHARAC"/>
</dbReference>
<keyword evidence="6" id="KW-1185">Reference proteome</keyword>
<dbReference type="STRING" id="580166.AUP43_13465"/>
<dbReference type="InterPro" id="IPR018062">
    <property type="entry name" value="HTH_AraC-typ_CS"/>
</dbReference>
<dbReference type="InterPro" id="IPR050204">
    <property type="entry name" value="AraC_XylS_family_regulators"/>
</dbReference>
<dbReference type="SUPFAM" id="SSF46689">
    <property type="entry name" value="Homeodomain-like"/>
    <property type="match status" value="2"/>
</dbReference>
<name>A0A154VNJ7_9PROT</name>
<dbReference type="InterPro" id="IPR009057">
    <property type="entry name" value="Homeodomain-like_sf"/>
</dbReference>
<dbReference type="InterPro" id="IPR018060">
    <property type="entry name" value="HTH_AraC"/>
</dbReference>
<accession>A0A154VNJ7</accession>
<keyword evidence="2" id="KW-0238">DNA-binding</keyword>
<evidence type="ECO:0000313" key="6">
    <source>
        <dbReference type="Proteomes" id="UP000076400"/>
    </source>
</evidence>
<comment type="caution">
    <text evidence="5">The sequence shown here is derived from an EMBL/GenBank/DDBJ whole genome shotgun (WGS) entry which is preliminary data.</text>
</comment>
<dbReference type="PANTHER" id="PTHR46796:SF14">
    <property type="entry name" value="TRANSCRIPTIONAL REGULATORY PROTEIN"/>
    <property type="match status" value="1"/>
</dbReference>
<dbReference type="Pfam" id="PF12833">
    <property type="entry name" value="HTH_18"/>
    <property type="match status" value="1"/>
</dbReference>
<dbReference type="GO" id="GO:0043565">
    <property type="term" value="F:sequence-specific DNA binding"/>
    <property type="evidence" value="ECO:0007669"/>
    <property type="project" value="InterPro"/>
</dbReference>
<dbReference type="EMBL" id="LPXN01000151">
    <property type="protein sequence ID" value="KZD02840.1"/>
    <property type="molecule type" value="Genomic_DNA"/>
</dbReference>
<proteinExistence type="predicted"/>
<evidence type="ECO:0000259" key="4">
    <source>
        <dbReference type="PROSITE" id="PS01124"/>
    </source>
</evidence>
<evidence type="ECO:0000256" key="3">
    <source>
        <dbReference type="ARBA" id="ARBA00023163"/>
    </source>
</evidence>
<dbReference type="SMART" id="SM00342">
    <property type="entry name" value="HTH_ARAC"/>
    <property type="match status" value="1"/>
</dbReference>
<dbReference type="GO" id="GO:0003700">
    <property type="term" value="F:DNA-binding transcription factor activity"/>
    <property type="evidence" value="ECO:0007669"/>
    <property type="project" value="InterPro"/>
</dbReference>
<organism evidence="5 6">
    <name type="scientific">Oceanibaculum pacificum</name>
    <dbReference type="NCBI Taxonomy" id="580166"/>
    <lineage>
        <taxon>Bacteria</taxon>
        <taxon>Pseudomonadati</taxon>
        <taxon>Pseudomonadota</taxon>
        <taxon>Alphaproteobacteria</taxon>
        <taxon>Rhodospirillales</taxon>
        <taxon>Oceanibaculaceae</taxon>
        <taxon>Oceanibaculum</taxon>
    </lineage>
</organism>
<dbReference type="PROSITE" id="PS00041">
    <property type="entry name" value="HTH_ARAC_FAMILY_1"/>
    <property type="match status" value="1"/>
</dbReference>
<dbReference type="Proteomes" id="UP000076400">
    <property type="component" value="Unassembled WGS sequence"/>
</dbReference>